<evidence type="ECO:0000256" key="1">
    <source>
        <dbReference type="SAM" id="MobiDB-lite"/>
    </source>
</evidence>
<evidence type="ECO:0000313" key="4">
    <source>
        <dbReference type="EMBL" id="RYC14206.1"/>
    </source>
</evidence>
<gene>
    <name evidence="4" type="ORF">EUA94_02530</name>
</gene>
<feature type="compositionally biased region" description="Basic and acidic residues" evidence="1">
    <location>
        <begin position="14"/>
        <end position="34"/>
    </location>
</feature>
<feature type="region of interest" description="Disordered" evidence="1">
    <location>
        <begin position="1"/>
        <end position="41"/>
    </location>
</feature>
<feature type="transmembrane region" description="Helical" evidence="2">
    <location>
        <begin position="132"/>
        <end position="152"/>
    </location>
</feature>
<dbReference type="AlphaFoldDB" id="A0A4Q2T5V4"/>
<keyword evidence="2" id="KW-0812">Transmembrane</keyword>
<dbReference type="PANTHER" id="PTHR40763:SF4">
    <property type="entry name" value="DUF1707 DOMAIN-CONTAINING PROTEIN"/>
    <property type="match status" value="1"/>
</dbReference>
<dbReference type="OrthoDB" id="4772576at2"/>
<name>A0A4Q2T5V4_9ACTN</name>
<proteinExistence type="predicted"/>
<sequence>MSQQPDETAPLDEFVQRHIADATRRRREREDAEATLRSSTLASDTDRDLTANVLNDAFAQGRLTSEEHAERTTRAFTARTHGDLDQVLTGLQVTAAPARVPGARKVVFWGVTVMTSPFLMMGLGLFLAGSGLGSHIVGFFLLMLFAPGLFALHRWAFPKTAAARWPSTR</sequence>
<dbReference type="Proteomes" id="UP000291101">
    <property type="component" value="Unassembled WGS sequence"/>
</dbReference>
<organism evidence="4 5">
    <name type="scientific">Nocardioides zhouii</name>
    <dbReference type="NCBI Taxonomy" id="1168729"/>
    <lineage>
        <taxon>Bacteria</taxon>
        <taxon>Bacillati</taxon>
        <taxon>Actinomycetota</taxon>
        <taxon>Actinomycetes</taxon>
        <taxon>Propionibacteriales</taxon>
        <taxon>Nocardioidaceae</taxon>
        <taxon>Nocardioides</taxon>
    </lineage>
</organism>
<protein>
    <submittedName>
        <fullName evidence="4">DUF1707 domain-containing protein</fullName>
    </submittedName>
</protein>
<accession>A0A4Q2T5V4</accession>
<dbReference type="InterPro" id="IPR012551">
    <property type="entry name" value="DUF1707_SHOCT-like"/>
</dbReference>
<evidence type="ECO:0000313" key="5">
    <source>
        <dbReference type="Proteomes" id="UP000291101"/>
    </source>
</evidence>
<feature type="domain" description="DUF1707" evidence="3">
    <location>
        <begin position="42"/>
        <end position="92"/>
    </location>
</feature>
<dbReference type="EMBL" id="SDWV01000002">
    <property type="protein sequence ID" value="RYC14206.1"/>
    <property type="molecule type" value="Genomic_DNA"/>
</dbReference>
<keyword evidence="2" id="KW-1133">Transmembrane helix</keyword>
<dbReference type="RefSeq" id="WP_129424363.1">
    <property type="nucleotide sequence ID" value="NZ_SDWV01000002.1"/>
</dbReference>
<dbReference type="Pfam" id="PF08044">
    <property type="entry name" value="DUF1707"/>
    <property type="match status" value="1"/>
</dbReference>
<feature type="transmembrane region" description="Helical" evidence="2">
    <location>
        <begin position="106"/>
        <end position="126"/>
    </location>
</feature>
<dbReference type="PANTHER" id="PTHR40763">
    <property type="entry name" value="MEMBRANE PROTEIN-RELATED"/>
    <property type="match status" value="1"/>
</dbReference>
<evidence type="ECO:0000259" key="3">
    <source>
        <dbReference type="Pfam" id="PF08044"/>
    </source>
</evidence>
<comment type="caution">
    <text evidence="4">The sequence shown here is derived from an EMBL/GenBank/DDBJ whole genome shotgun (WGS) entry which is preliminary data.</text>
</comment>
<evidence type="ECO:0000256" key="2">
    <source>
        <dbReference type="SAM" id="Phobius"/>
    </source>
</evidence>
<keyword evidence="2" id="KW-0472">Membrane</keyword>
<keyword evidence="5" id="KW-1185">Reference proteome</keyword>
<reference evidence="4 5" key="1">
    <citation type="submission" date="2019-01" db="EMBL/GenBank/DDBJ databases">
        <title>Novel species of Nocardioides.</title>
        <authorList>
            <person name="Liu Q."/>
            <person name="X Y.-H."/>
        </authorList>
    </citation>
    <scope>NUCLEOTIDE SEQUENCE [LARGE SCALE GENOMIC DNA]</scope>
    <source>
        <strain evidence="4 5">HLT2-9</strain>
    </source>
</reference>